<dbReference type="SUPFAM" id="SSF82199">
    <property type="entry name" value="SET domain"/>
    <property type="match status" value="1"/>
</dbReference>
<sequence>MRSASWGEQGLEHVVCRPGQARSRASSLSGIAARRRGIVTPPGVLDADHSAGWMPVVSFHSKSVAWSAFASRRPHIAHKLTGQREETQTSARRKKCATNPTRSKKSAPASCRSGDVNASVKQQDGKSTVASATRTSPPVTRSTRIDDYFPVLGAEMATAEEVASEHSYSRRRPIKREPPCPLQQLVEPEVQIPCPDAAALPAGLSLTATQPPSPPSVDTKTPAVVVHRTYQDRSKSASRATNKPATKVTVKAPVAAEHDPLKVAKRKTEVPCHSLTEYFSIRRSGRKTKATLVKEKQKQVEDAILNGIEEGFQGRGVTTSRPLKAGDFVLEYAGELIDVQEAKLREQIYATDSSIGCYMYYFTCRNKQYWLTQTTLQGSATVGLDCNCALAYCSLRIGCITCLSLLL</sequence>
<accession>A0A9J6EWM9</accession>
<protein>
    <submittedName>
        <fullName evidence="2">Uncharacterized protein</fullName>
    </submittedName>
</protein>
<dbReference type="GO" id="GO:0005700">
    <property type="term" value="C:polytene chromosome"/>
    <property type="evidence" value="ECO:0007669"/>
    <property type="project" value="TreeGrafter"/>
</dbReference>
<dbReference type="VEuPathDB" id="VectorBase:LOC119172941"/>
<keyword evidence="3" id="KW-1185">Reference proteome</keyword>
<feature type="compositionally biased region" description="Polar residues" evidence="1">
    <location>
        <begin position="119"/>
        <end position="132"/>
    </location>
</feature>
<comment type="caution">
    <text evidence="2">The sequence shown here is derived from an EMBL/GenBank/DDBJ whole genome shotgun (WGS) entry which is preliminary data.</text>
</comment>
<dbReference type="GO" id="GO:0006357">
    <property type="term" value="P:regulation of transcription by RNA polymerase II"/>
    <property type="evidence" value="ECO:0007669"/>
    <property type="project" value="TreeGrafter"/>
</dbReference>
<dbReference type="GO" id="GO:0042799">
    <property type="term" value="F:histone H4K20 methyltransferase activity"/>
    <property type="evidence" value="ECO:0007669"/>
    <property type="project" value="TreeGrafter"/>
</dbReference>
<reference evidence="2" key="2">
    <citation type="submission" date="2021-09" db="EMBL/GenBank/DDBJ databases">
        <authorList>
            <person name="Jia N."/>
            <person name="Wang J."/>
            <person name="Shi W."/>
            <person name="Du L."/>
            <person name="Sun Y."/>
            <person name="Zhan W."/>
            <person name="Jiang J."/>
            <person name="Wang Q."/>
            <person name="Zhang B."/>
            <person name="Ji P."/>
            <person name="Sakyi L.B."/>
            <person name="Cui X."/>
            <person name="Yuan T."/>
            <person name="Jiang B."/>
            <person name="Yang W."/>
            <person name="Lam T.T.-Y."/>
            <person name="Chang Q."/>
            <person name="Ding S."/>
            <person name="Wang X."/>
            <person name="Zhu J."/>
            <person name="Ruan X."/>
            <person name="Zhao L."/>
            <person name="Wei J."/>
            <person name="Que T."/>
            <person name="Du C."/>
            <person name="Cheng J."/>
            <person name="Dai P."/>
            <person name="Han X."/>
            <person name="Huang E."/>
            <person name="Gao Y."/>
            <person name="Liu J."/>
            <person name="Shao H."/>
            <person name="Ye R."/>
            <person name="Li L."/>
            <person name="Wei W."/>
            <person name="Wang X."/>
            <person name="Wang C."/>
            <person name="Huo Q."/>
            <person name="Li W."/>
            <person name="Guo W."/>
            <person name="Chen H."/>
            <person name="Chen S."/>
            <person name="Zhou L."/>
            <person name="Zhou L."/>
            <person name="Ni X."/>
            <person name="Tian J."/>
            <person name="Zhou Y."/>
            <person name="Sheng Y."/>
            <person name="Liu T."/>
            <person name="Pan Y."/>
            <person name="Xia L."/>
            <person name="Li J."/>
            <person name="Zhao F."/>
            <person name="Cao W."/>
        </authorList>
    </citation>
    <scope>NUCLEOTIDE SEQUENCE</scope>
    <source>
        <strain evidence="2">Rmic-2018</strain>
        <tissue evidence="2">Larvae</tissue>
    </source>
</reference>
<dbReference type="PANTHER" id="PTHR46167">
    <property type="entry name" value="N-LYSINE METHYLTRANSFERASE KMT5A"/>
    <property type="match status" value="1"/>
</dbReference>
<feature type="region of interest" description="Disordered" evidence="1">
    <location>
        <begin position="77"/>
        <end position="141"/>
    </location>
</feature>
<organism evidence="2 3">
    <name type="scientific">Rhipicephalus microplus</name>
    <name type="common">Cattle tick</name>
    <name type="synonym">Boophilus microplus</name>
    <dbReference type="NCBI Taxonomy" id="6941"/>
    <lineage>
        <taxon>Eukaryota</taxon>
        <taxon>Metazoa</taxon>
        <taxon>Ecdysozoa</taxon>
        <taxon>Arthropoda</taxon>
        <taxon>Chelicerata</taxon>
        <taxon>Arachnida</taxon>
        <taxon>Acari</taxon>
        <taxon>Parasitiformes</taxon>
        <taxon>Ixodida</taxon>
        <taxon>Ixodoidea</taxon>
        <taxon>Ixodidae</taxon>
        <taxon>Rhipicephalinae</taxon>
        <taxon>Rhipicephalus</taxon>
        <taxon>Boophilus</taxon>
    </lineage>
</organism>
<dbReference type="Gene3D" id="2.170.270.10">
    <property type="entry name" value="SET domain"/>
    <property type="match status" value="1"/>
</dbReference>
<dbReference type="InterPro" id="IPR046341">
    <property type="entry name" value="SET_dom_sf"/>
</dbReference>
<reference evidence="2" key="1">
    <citation type="journal article" date="2020" name="Cell">
        <title>Large-Scale Comparative Analyses of Tick Genomes Elucidate Their Genetic Diversity and Vector Capacities.</title>
        <authorList>
            <consortium name="Tick Genome and Microbiome Consortium (TIGMIC)"/>
            <person name="Jia N."/>
            <person name="Wang J."/>
            <person name="Shi W."/>
            <person name="Du L."/>
            <person name="Sun Y."/>
            <person name="Zhan W."/>
            <person name="Jiang J.F."/>
            <person name="Wang Q."/>
            <person name="Zhang B."/>
            <person name="Ji P."/>
            <person name="Bell-Sakyi L."/>
            <person name="Cui X.M."/>
            <person name="Yuan T.T."/>
            <person name="Jiang B.G."/>
            <person name="Yang W.F."/>
            <person name="Lam T.T."/>
            <person name="Chang Q.C."/>
            <person name="Ding S.J."/>
            <person name="Wang X.J."/>
            <person name="Zhu J.G."/>
            <person name="Ruan X.D."/>
            <person name="Zhao L."/>
            <person name="Wei J.T."/>
            <person name="Ye R.Z."/>
            <person name="Que T.C."/>
            <person name="Du C.H."/>
            <person name="Zhou Y.H."/>
            <person name="Cheng J.X."/>
            <person name="Dai P.F."/>
            <person name="Guo W.B."/>
            <person name="Han X.H."/>
            <person name="Huang E.J."/>
            <person name="Li L.F."/>
            <person name="Wei W."/>
            <person name="Gao Y.C."/>
            <person name="Liu J.Z."/>
            <person name="Shao H.Z."/>
            <person name="Wang X."/>
            <person name="Wang C.C."/>
            <person name="Yang T.C."/>
            <person name="Huo Q.B."/>
            <person name="Li W."/>
            <person name="Chen H.Y."/>
            <person name="Chen S.E."/>
            <person name="Zhou L.G."/>
            <person name="Ni X.B."/>
            <person name="Tian J.H."/>
            <person name="Sheng Y."/>
            <person name="Liu T."/>
            <person name="Pan Y.S."/>
            <person name="Xia L.Y."/>
            <person name="Li J."/>
            <person name="Zhao F."/>
            <person name="Cao W.C."/>
        </authorList>
    </citation>
    <scope>NUCLEOTIDE SEQUENCE</scope>
    <source>
        <strain evidence="2">Rmic-2018</strain>
    </source>
</reference>
<gene>
    <name evidence="2" type="ORF">HPB51_003282</name>
</gene>
<dbReference type="GO" id="GO:0043516">
    <property type="term" value="P:regulation of DNA damage response, signal transduction by p53 class mediator"/>
    <property type="evidence" value="ECO:0007669"/>
    <property type="project" value="TreeGrafter"/>
</dbReference>
<evidence type="ECO:0000256" key="1">
    <source>
        <dbReference type="SAM" id="MobiDB-lite"/>
    </source>
</evidence>
<dbReference type="PANTHER" id="PTHR46167:SF1">
    <property type="entry name" value="N-LYSINE METHYLTRANSFERASE KMT5A"/>
    <property type="match status" value="1"/>
</dbReference>
<dbReference type="Proteomes" id="UP000821866">
    <property type="component" value="Chromosome 1"/>
</dbReference>
<dbReference type="EMBL" id="JABSTU010000001">
    <property type="protein sequence ID" value="KAH8038798.1"/>
    <property type="molecule type" value="Genomic_DNA"/>
</dbReference>
<evidence type="ECO:0000313" key="2">
    <source>
        <dbReference type="EMBL" id="KAH8038798.1"/>
    </source>
</evidence>
<evidence type="ECO:0000313" key="3">
    <source>
        <dbReference type="Proteomes" id="UP000821866"/>
    </source>
</evidence>
<dbReference type="AlphaFoldDB" id="A0A9J6EWM9"/>
<proteinExistence type="predicted"/>
<dbReference type="InterPro" id="IPR051760">
    <property type="entry name" value="KMT5A"/>
</dbReference>
<dbReference type="GO" id="GO:0005634">
    <property type="term" value="C:nucleus"/>
    <property type="evidence" value="ECO:0007669"/>
    <property type="project" value="TreeGrafter"/>
</dbReference>
<name>A0A9J6EWM9_RHIMP</name>